<name>A0A9P8N478_9HYPO</name>
<accession>A0A9P8N478</accession>
<evidence type="ECO:0000313" key="2">
    <source>
        <dbReference type="EMBL" id="KAH0968093.1"/>
    </source>
</evidence>
<feature type="region of interest" description="Disordered" evidence="1">
    <location>
        <begin position="144"/>
        <end position="175"/>
    </location>
</feature>
<organism evidence="2 3">
    <name type="scientific">Hirsutella rhossiliensis</name>
    <dbReference type="NCBI Taxonomy" id="111463"/>
    <lineage>
        <taxon>Eukaryota</taxon>
        <taxon>Fungi</taxon>
        <taxon>Dikarya</taxon>
        <taxon>Ascomycota</taxon>
        <taxon>Pezizomycotina</taxon>
        <taxon>Sordariomycetes</taxon>
        <taxon>Hypocreomycetidae</taxon>
        <taxon>Hypocreales</taxon>
        <taxon>Ophiocordycipitaceae</taxon>
        <taxon>Hirsutella</taxon>
    </lineage>
</organism>
<gene>
    <name evidence="2" type="ORF">HRG_00735</name>
</gene>
<sequence length="175" mass="18998">MAAMRVAEENKQLQELLNRHGISDDHIAHFLQSGTLPLDSNQGQPFHADNPRAAVQSLQQLLMPRQLASLDRDFSLSLPRQSIRDPSTTSGSTTSSSVWEPSQLATSYGYKHHMGVATAVMGSAVHFPYPPTTLLSRARTTRQGRAYGGQPSPSMLDSPRQAMVTTSAMSPGGLR</sequence>
<reference evidence="2" key="1">
    <citation type="submission" date="2021-09" db="EMBL/GenBank/DDBJ databases">
        <title>A high-quality genome of the endoparasitic fungus Hirsutella rhossiliensis with a comparison of Hirsutella genomes reveals transposable elements contributing to genome size variation.</title>
        <authorList>
            <person name="Lin R."/>
            <person name="Jiao Y."/>
            <person name="Sun X."/>
            <person name="Ling J."/>
            <person name="Xie B."/>
            <person name="Cheng X."/>
        </authorList>
    </citation>
    <scope>NUCLEOTIDE SEQUENCE</scope>
    <source>
        <strain evidence="2">HR02</strain>
    </source>
</reference>
<dbReference type="AlphaFoldDB" id="A0A9P8N478"/>
<evidence type="ECO:0000256" key="1">
    <source>
        <dbReference type="SAM" id="MobiDB-lite"/>
    </source>
</evidence>
<proteinExistence type="predicted"/>
<dbReference type="RefSeq" id="XP_044725606.1">
    <property type="nucleotide sequence ID" value="XM_044859206.1"/>
</dbReference>
<comment type="caution">
    <text evidence="2">The sequence shown here is derived from an EMBL/GenBank/DDBJ whole genome shotgun (WGS) entry which is preliminary data.</text>
</comment>
<feature type="region of interest" description="Disordered" evidence="1">
    <location>
        <begin position="80"/>
        <end position="99"/>
    </location>
</feature>
<evidence type="ECO:0000313" key="3">
    <source>
        <dbReference type="Proteomes" id="UP000824596"/>
    </source>
</evidence>
<keyword evidence="3" id="KW-1185">Reference proteome</keyword>
<dbReference type="Proteomes" id="UP000824596">
    <property type="component" value="Unassembled WGS sequence"/>
</dbReference>
<dbReference type="GeneID" id="68349864"/>
<protein>
    <submittedName>
        <fullName evidence="2">Uncharacterized protein</fullName>
    </submittedName>
</protein>
<dbReference type="EMBL" id="JAIZPD010000001">
    <property type="protein sequence ID" value="KAH0968093.1"/>
    <property type="molecule type" value="Genomic_DNA"/>
</dbReference>
<feature type="compositionally biased region" description="Low complexity" evidence="1">
    <location>
        <begin position="87"/>
        <end position="97"/>
    </location>
</feature>
<dbReference type="OrthoDB" id="4505928at2759"/>